<name>A0A8S5MSB4_9CAUD</name>
<dbReference type="EMBL" id="BK014974">
    <property type="protein sequence ID" value="DAD85124.1"/>
    <property type="molecule type" value="Genomic_DNA"/>
</dbReference>
<organism evidence="2">
    <name type="scientific">Myoviridae sp. ctGjZ5</name>
    <dbReference type="NCBI Taxonomy" id="2826634"/>
    <lineage>
        <taxon>Viruses</taxon>
        <taxon>Duplodnaviria</taxon>
        <taxon>Heunggongvirae</taxon>
        <taxon>Uroviricota</taxon>
        <taxon>Caudoviricetes</taxon>
    </lineage>
</organism>
<proteinExistence type="predicted"/>
<protein>
    <submittedName>
        <fullName evidence="2">Uncharacterized protein</fullName>
    </submittedName>
</protein>
<accession>A0A8S5MSB4</accession>
<evidence type="ECO:0000256" key="1">
    <source>
        <dbReference type="SAM" id="MobiDB-lite"/>
    </source>
</evidence>
<sequence length="135" mass="14957">MAKITFDSIAGGELAERFRHALAQIGRNIMDPNMDSEASRGMTINLKFKPNDAGGINVEFDIKTKLAGFRKGKSLFLIAQDARSGRIEMSEHNNNCSQVAVYTAVERNAETDKPFDPETGEILEEERKGPIDLRA</sequence>
<evidence type="ECO:0000313" key="2">
    <source>
        <dbReference type="EMBL" id="DAD85124.1"/>
    </source>
</evidence>
<reference evidence="2" key="1">
    <citation type="journal article" date="2021" name="Proc. Natl. Acad. Sci. U.S.A.">
        <title>A Catalog of Tens of Thousands of Viruses from Human Metagenomes Reveals Hidden Associations with Chronic Diseases.</title>
        <authorList>
            <person name="Tisza M.J."/>
            <person name="Buck C.B."/>
        </authorList>
    </citation>
    <scope>NUCLEOTIDE SEQUENCE</scope>
    <source>
        <strain evidence="2">CtGjZ5</strain>
    </source>
</reference>
<feature type="compositionally biased region" description="Basic and acidic residues" evidence="1">
    <location>
        <begin position="125"/>
        <end position="135"/>
    </location>
</feature>
<feature type="region of interest" description="Disordered" evidence="1">
    <location>
        <begin position="108"/>
        <end position="135"/>
    </location>
</feature>